<accession>A0AAE9FCB7</accession>
<dbReference type="PANTHER" id="PTHR21479">
    <property type="match status" value="1"/>
</dbReference>
<keyword evidence="3" id="KW-1185">Reference proteome</keyword>
<dbReference type="EMBL" id="CP092625">
    <property type="protein sequence ID" value="UMM40090.1"/>
    <property type="molecule type" value="Genomic_DNA"/>
</dbReference>
<dbReference type="InterPro" id="IPR038479">
    <property type="entry name" value="Transthyretin-like_sf"/>
</dbReference>
<dbReference type="AlphaFoldDB" id="A0AAE9FCB7"/>
<organism evidence="2 3">
    <name type="scientific">Caenorhabditis briggsae</name>
    <dbReference type="NCBI Taxonomy" id="6238"/>
    <lineage>
        <taxon>Eukaryota</taxon>
        <taxon>Metazoa</taxon>
        <taxon>Ecdysozoa</taxon>
        <taxon>Nematoda</taxon>
        <taxon>Chromadorea</taxon>
        <taxon>Rhabditida</taxon>
        <taxon>Rhabditina</taxon>
        <taxon>Rhabditomorpha</taxon>
        <taxon>Rhabditoidea</taxon>
        <taxon>Rhabditidae</taxon>
        <taxon>Peloderinae</taxon>
        <taxon>Caenorhabditis</taxon>
    </lineage>
</organism>
<evidence type="ECO:0000313" key="2">
    <source>
        <dbReference type="EMBL" id="UMM40090.1"/>
    </source>
</evidence>
<dbReference type="PANTHER" id="PTHR21479:SF28">
    <property type="entry name" value="PROTEIN CBG24148"/>
    <property type="match status" value="1"/>
</dbReference>
<reference evidence="2 3" key="1">
    <citation type="submission" date="2022-04" db="EMBL/GenBank/DDBJ databases">
        <title>Chromosome-level reference genomes for two strains of Caenorhabditis briggsae: an improved platform for comparative genomics.</title>
        <authorList>
            <person name="Stevens L."/>
            <person name="Andersen E."/>
        </authorList>
    </citation>
    <scope>NUCLEOTIDE SEQUENCE [LARGE SCALE GENOMIC DNA]</scope>
    <source>
        <strain evidence="2">VX34</strain>
        <tissue evidence="2">Whole-organism</tissue>
    </source>
</reference>
<name>A0AAE9FCB7_CAEBR</name>
<gene>
    <name evidence="2" type="ORF">L5515_016860</name>
</gene>
<feature type="chain" id="PRO_5042240991" evidence="1">
    <location>
        <begin position="21"/>
        <end position="161"/>
    </location>
</feature>
<dbReference type="Proteomes" id="UP000829354">
    <property type="component" value="Chromosome X"/>
</dbReference>
<evidence type="ECO:0000256" key="1">
    <source>
        <dbReference type="SAM" id="SignalP"/>
    </source>
</evidence>
<keyword evidence="1" id="KW-0732">Signal</keyword>
<feature type="signal peptide" evidence="1">
    <location>
        <begin position="1"/>
        <end position="20"/>
    </location>
</feature>
<dbReference type="Gene3D" id="2.60.40.3330">
    <property type="match status" value="1"/>
</dbReference>
<evidence type="ECO:0000313" key="3">
    <source>
        <dbReference type="Proteomes" id="UP000829354"/>
    </source>
</evidence>
<protein>
    <submittedName>
        <fullName evidence="2">Uncharacterized protein</fullName>
    </submittedName>
</protein>
<sequence>MGKFFVFFLFWTSCLIQVETLTKFRIGGTVTCDYNKNYDYHVTLYEWDVLQDNQIGLVSSIIGRGSGGFHIEGEDTHDGLGNYYFDLYVEIVHSCNSYVNLKQKYNYFLGYFLIKHGEEYVMSYNINITNAGKYMASRKLINTAGFAKFNNEDSDLGFPLK</sequence>
<proteinExistence type="predicted"/>